<feature type="compositionally biased region" description="Polar residues" evidence="1">
    <location>
        <begin position="201"/>
        <end position="222"/>
    </location>
</feature>
<feature type="region of interest" description="Disordered" evidence="1">
    <location>
        <begin position="137"/>
        <end position="222"/>
    </location>
</feature>
<feature type="compositionally biased region" description="Acidic residues" evidence="1">
    <location>
        <begin position="510"/>
        <end position="521"/>
    </location>
</feature>
<feature type="region of interest" description="Disordered" evidence="1">
    <location>
        <begin position="471"/>
        <end position="579"/>
    </location>
</feature>
<dbReference type="RefSeq" id="XP_023626412.1">
    <property type="nucleotide sequence ID" value="XM_023770644.1"/>
</dbReference>
<gene>
    <name evidence="2" type="ORF">RCC_05373</name>
</gene>
<dbReference type="STRING" id="112498.A0A2D3UR47"/>
<dbReference type="GeneID" id="35600535"/>
<feature type="compositionally biased region" description="Basic residues" evidence="1">
    <location>
        <begin position="493"/>
        <end position="503"/>
    </location>
</feature>
<evidence type="ECO:0000313" key="3">
    <source>
        <dbReference type="Proteomes" id="UP000225277"/>
    </source>
</evidence>
<feature type="compositionally biased region" description="Basic residues" evidence="1">
    <location>
        <begin position="109"/>
        <end position="118"/>
    </location>
</feature>
<feature type="region of interest" description="Disordered" evidence="1">
    <location>
        <begin position="1"/>
        <end position="123"/>
    </location>
</feature>
<proteinExistence type="predicted"/>
<feature type="compositionally biased region" description="Polar residues" evidence="1">
    <location>
        <begin position="338"/>
        <end position="360"/>
    </location>
</feature>
<dbReference type="OrthoDB" id="5423493at2759"/>
<feature type="compositionally biased region" description="Polar residues" evidence="1">
    <location>
        <begin position="432"/>
        <end position="451"/>
    </location>
</feature>
<feature type="compositionally biased region" description="Acidic residues" evidence="1">
    <location>
        <begin position="275"/>
        <end position="284"/>
    </location>
</feature>
<dbReference type="AlphaFoldDB" id="A0A2D3UR47"/>
<accession>A0A2D3UR47</accession>
<protein>
    <submittedName>
        <fullName evidence="2">Uncharacterized protein</fullName>
    </submittedName>
</protein>
<organism evidence="2 3">
    <name type="scientific">Ramularia collo-cygni</name>
    <dbReference type="NCBI Taxonomy" id="112498"/>
    <lineage>
        <taxon>Eukaryota</taxon>
        <taxon>Fungi</taxon>
        <taxon>Dikarya</taxon>
        <taxon>Ascomycota</taxon>
        <taxon>Pezizomycotina</taxon>
        <taxon>Dothideomycetes</taxon>
        <taxon>Dothideomycetidae</taxon>
        <taxon>Mycosphaerellales</taxon>
        <taxon>Mycosphaerellaceae</taxon>
        <taxon>Ramularia</taxon>
    </lineage>
</organism>
<dbReference type="Proteomes" id="UP000225277">
    <property type="component" value="Unassembled WGS sequence"/>
</dbReference>
<feature type="compositionally biased region" description="Basic residues" evidence="1">
    <location>
        <begin position="472"/>
        <end position="481"/>
    </location>
</feature>
<keyword evidence="3" id="KW-1185">Reference proteome</keyword>
<feature type="compositionally biased region" description="Basic residues" evidence="1">
    <location>
        <begin position="541"/>
        <end position="552"/>
    </location>
</feature>
<feature type="compositionally biased region" description="Basic and acidic residues" evidence="1">
    <location>
        <begin position="177"/>
        <end position="187"/>
    </location>
</feature>
<reference evidence="2 3" key="1">
    <citation type="submission" date="2016-03" db="EMBL/GenBank/DDBJ databases">
        <authorList>
            <person name="Ploux O."/>
        </authorList>
    </citation>
    <scope>NUCLEOTIDE SEQUENCE [LARGE SCALE GENOMIC DNA]</scope>
    <source>
        <strain evidence="2 3">URUG2</strain>
    </source>
</reference>
<feature type="compositionally biased region" description="Basic and acidic residues" evidence="1">
    <location>
        <begin position="389"/>
        <end position="398"/>
    </location>
</feature>
<feature type="region of interest" description="Disordered" evidence="1">
    <location>
        <begin position="237"/>
        <end position="263"/>
    </location>
</feature>
<feature type="compositionally biased region" description="Low complexity" evidence="1">
    <location>
        <begin position="7"/>
        <end position="19"/>
    </location>
</feature>
<feature type="region of interest" description="Disordered" evidence="1">
    <location>
        <begin position="275"/>
        <end position="451"/>
    </location>
</feature>
<name>A0A2D3UR47_9PEZI</name>
<evidence type="ECO:0000313" key="2">
    <source>
        <dbReference type="EMBL" id="CZT19522.1"/>
    </source>
</evidence>
<sequence length="664" mass="71931">MARLRKAPASQAQTQPPASITRRALKEKTNTAVNSPAPRYEDDGNAEAMVKDAKPRRGRTRKQTRQDSDDLLMAGAIGPSDEPAPPSDVPTTTDELAKSDSATAPAAKGNRRPARTIRKVAQSEAQTKVLEGLKQRMAATARGQRVQEAPRTEPIDPVASSDSFPAIAPARKTALRKSNDIVPERSEFSLSPSPPPPGKLSTVQGKRSSLTQPGSVLRNQSTPAVETSILALKNFKRRPRQPSMLAMVQQRTASARPSAAHTDLAIEDSSMFDLELDDEDDFAPEAEGTPLNVAKNKRKSTASTGLRAKRRKSTIDDTQDNTGGEPFVTADEIVVAVPSSSQRAETPQPAATSDAHNAQVPSSSTPPTEPSFAAGSLGAKSADVMVPSTEREQSEREQSVAIPSTERSSGSRRGAKRIARVGTIDADESGIDTPNGTMAEPASSSPAQEEMRNTQYNTDMADPVTQISPVRSRAKAAKKQKPVSTATLQSLLPKRRKILKPRQRKSEYDMASDSEDEEDVVLDVSHLENDEDELGGETRRRAPSKARGKTSTRKSGAGKKVAAHAARQSTVARSREAAELSIAQGRRRTYGRDAIADKENDEEFEAFEDADESILPEECISMHDAIRGKELEQAKRIFAEVDDWDMEFESMSQEDHGSSSQGWR</sequence>
<dbReference type="EMBL" id="FJUY01000007">
    <property type="protein sequence ID" value="CZT19522.1"/>
    <property type="molecule type" value="Genomic_DNA"/>
</dbReference>
<evidence type="ECO:0000256" key="1">
    <source>
        <dbReference type="SAM" id="MobiDB-lite"/>
    </source>
</evidence>